<dbReference type="OrthoDB" id="4950701at2"/>
<dbReference type="AlphaFoldDB" id="A0A1I5GNI1"/>
<evidence type="ECO:0000313" key="1">
    <source>
        <dbReference type="EMBL" id="SFO37470.1"/>
    </source>
</evidence>
<name>A0A1I5GNI1_9ACTN</name>
<keyword evidence="2" id="KW-1185">Reference proteome</keyword>
<dbReference type="InParanoid" id="A0A1I5GNI1"/>
<sequence>MRSGRWMLVAWLIIGALAAGQRDYYAQFDGSCAKIATIGITLASGPLNYIGLNPTANCKVPQPST</sequence>
<dbReference type="EMBL" id="FOVH01000005">
    <property type="protein sequence ID" value="SFO37470.1"/>
    <property type="molecule type" value="Genomic_DNA"/>
</dbReference>
<organism evidence="1 2">
    <name type="scientific">Actinomadura madurae</name>
    <dbReference type="NCBI Taxonomy" id="1993"/>
    <lineage>
        <taxon>Bacteria</taxon>
        <taxon>Bacillati</taxon>
        <taxon>Actinomycetota</taxon>
        <taxon>Actinomycetes</taxon>
        <taxon>Streptosporangiales</taxon>
        <taxon>Thermomonosporaceae</taxon>
        <taxon>Actinomadura</taxon>
    </lineage>
</organism>
<reference evidence="1 2" key="1">
    <citation type="submission" date="2016-10" db="EMBL/GenBank/DDBJ databases">
        <authorList>
            <person name="de Groot N.N."/>
        </authorList>
    </citation>
    <scope>NUCLEOTIDE SEQUENCE [LARGE SCALE GENOMIC DNA]</scope>
    <source>
        <strain evidence="1 2">DSM 43067</strain>
    </source>
</reference>
<dbReference type="STRING" id="1993.SAMN04489713_105308"/>
<dbReference type="GeneID" id="99652213"/>
<protein>
    <submittedName>
        <fullName evidence="1">Uncharacterized protein</fullName>
    </submittedName>
</protein>
<proteinExistence type="predicted"/>
<dbReference type="RefSeq" id="WP_024934543.1">
    <property type="nucleotide sequence ID" value="NZ_CP083237.1"/>
</dbReference>
<accession>A0A1I5GNI1</accession>
<gene>
    <name evidence="1" type="ORF">SAMN04489713_105308</name>
</gene>
<evidence type="ECO:0000313" key="2">
    <source>
        <dbReference type="Proteomes" id="UP000183413"/>
    </source>
</evidence>
<dbReference type="Proteomes" id="UP000183413">
    <property type="component" value="Unassembled WGS sequence"/>
</dbReference>